<comment type="function">
    <text evidence="2">CRISPR (clustered regularly interspaced short palindromic repeat) is an adaptive immune system that provides protection against mobile genetic elements (viruses, transposable elements and conjugative plasmids). CRISPR clusters contain spacers, sequences complementary to antecedent mobile elements, and target invading nucleic acids. CRISPR clusters are transcribed and processed into CRISPR RNA (crRNA).</text>
</comment>
<dbReference type="RefSeq" id="WP_015590846.1">
    <property type="nucleotide sequence ID" value="NC_021169.1"/>
</dbReference>
<keyword evidence="1" id="KW-0051">Antiviral defense</keyword>
<dbReference type="PANTHER" id="PTHR37459">
    <property type="match status" value="1"/>
</dbReference>
<name>N0BE08_9EURY</name>
<evidence type="ECO:0000313" key="5">
    <source>
        <dbReference type="Proteomes" id="UP000013307"/>
    </source>
</evidence>
<dbReference type="OrthoDB" id="358861at2157"/>
<proteinExistence type="predicted"/>
<feature type="compositionally biased region" description="Basic and acidic residues" evidence="3">
    <location>
        <begin position="155"/>
        <end position="165"/>
    </location>
</feature>
<dbReference type="STRING" id="387631.Asulf_01252"/>
<gene>
    <name evidence="4" type="ORF">Asulf_01252</name>
</gene>
<feature type="region of interest" description="Disordered" evidence="3">
    <location>
        <begin position="155"/>
        <end position="175"/>
    </location>
</feature>
<dbReference type="GO" id="GO:0051607">
    <property type="term" value="P:defense response to virus"/>
    <property type="evidence" value="ECO:0007669"/>
    <property type="project" value="UniProtKB-KW"/>
</dbReference>
<organism evidence="4 5">
    <name type="scientific">Archaeoglobus sulfaticallidus PM70-1</name>
    <dbReference type="NCBI Taxonomy" id="387631"/>
    <lineage>
        <taxon>Archaea</taxon>
        <taxon>Methanobacteriati</taxon>
        <taxon>Methanobacteriota</taxon>
        <taxon>Archaeoglobi</taxon>
        <taxon>Archaeoglobales</taxon>
        <taxon>Archaeoglobaceae</taxon>
        <taxon>Archaeoglobus</taxon>
    </lineage>
</organism>
<accession>N0BE08</accession>
<dbReference type="AlphaFoldDB" id="N0BE08"/>
<dbReference type="PANTHER" id="PTHR37459:SF1">
    <property type="entry name" value="CRISPR-ASSOCIATED PROTEIN CAS7_CST2_DEVR"/>
    <property type="match status" value="1"/>
</dbReference>
<evidence type="ECO:0000256" key="2">
    <source>
        <dbReference type="ARBA" id="ARBA00025626"/>
    </source>
</evidence>
<dbReference type="HOGENOM" id="CLU_054331_1_0_2"/>
<evidence type="ECO:0000313" key="4">
    <source>
        <dbReference type="EMBL" id="AGK61248.1"/>
    </source>
</evidence>
<protein>
    <submittedName>
        <fullName evidence="4">CRISPR-associated autoregulator, Csa2 family</fullName>
    </submittedName>
</protein>
<dbReference type="CDD" id="cd09650">
    <property type="entry name" value="Cas7_I"/>
    <property type="match status" value="1"/>
</dbReference>
<evidence type="ECO:0000256" key="1">
    <source>
        <dbReference type="ARBA" id="ARBA00023118"/>
    </source>
</evidence>
<dbReference type="InterPro" id="IPR052681">
    <property type="entry name" value="CRISPR-Cas7/Cst2/DevR"/>
</dbReference>
<evidence type="ECO:0000256" key="3">
    <source>
        <dbReference type="SAM" id="MobiDB-lite"/>
    </source>
</evidence>
<reference evidence="4 5" key="1">
    <citation type="journal article" date="2013" name="Genome Announc.">
        <title>Complete Genome Sequence of the Thermophilic and Facultatively Chemolithoautotrophic Sulfate Reducer Archaeoglobus sulfaticallidus Strain PM70-1T.</title>
        <authorList>
            <person name="Stokke R."/>
            <person name="Hocking W.P."/>
            <person name="Steinsbu B.O."/>
            <person name="Steen I.H."/>
        </authorList>
    </citation>
    <scope>NUCLEOTIDE SEQUENCE [LARGE SCALE GENOMIC DNA]</scope>
    <source>
        <strain evidence="4">PM70-1</strain>
    </source>
</reference>
<dbReference type="eggNOG" id="arCOG03617">
    <property type="taxonomic scope" value="Archaea"/>
</dbReference>
<dbReference type="Pfam" id="PF01905">
    <property type="entry name" value="DevR"/>
    <property type="match status" value="1"/>
</dbReference>
<dbReference type="GeneID" id="15392893"/>
<dbReference type="EMBL" id="CP005290">
    <property type="protein sequence ID" value="AGK61248.1"/>
    <property type="molecule type" value="Genomic_DNA"/>
</dbReference>
<keyword evidence="5" id="KW-1185">Reference proteome</keyword>
<dbReference type="NCBIfam" id="TIGR01875">
    <property type="entry name" value="cas_MJ0381"/>
    <property type="match status" value="1"/>
</dbReference>
<dbReference type="KEGG" id="ast:Asulf_01252"/>
<dbReference type="InterPro" id="IPR010154">
    <property type="entry name" value="CRISPR-assoc_Cas7/Cst2/DevR"/>
</dbReference>
<dbReference type="Proteomes" id="UP000013307">
    <property type="component" value="Chromosome"/>
</dbReference>
<sequence>MSGIYEIAILGRATWQLHSLNNEGTVGNVTEPRSVRIIDPNTKKAVTTDGISGEMLKHIHTEIMWALDDKNNLCDACKVLNPEKFNFAIKTKKVTTKDVEDALKQALETCDICDVQGFLLERPTASRKSTVEFGWALGIPEVYRDIHTHARHALGEKGRGGRNQENEGETEGVSTQMVYHRPTRSGVYAVISVFQPWRIGLNEVRQSKYTYDADDSARERRYKLALKAYQLLFARPEGAMTTTRLPHVEDFSGVIVYSTEPIPVPIISPLKNDYVNEIKTIAESLDASLKVVEFDGIADFAIKIGQLTNNKPYEMEF</sequence>